<feature type="transmembrane region" description="Helical" evidence="2">
    <location>
        <begin position="316"/>
        <end position="336"/>
    </location>
</feature>
<evidence type="ECO:0000256" key="2">
    <source>
        <dbReference type="SAM" id="Phobius"/>
    </source>
</evidence>
<reference evidence="3 4" key="1">
    <citation type="submission" date="2024-10" db="EMBL/GenBank/DDBJ databases">
        <title>The Natural Products Discovery Center: Release of the First 8490 Sequenced Strains for Exploring Actinobacteria Biosynthetic Diversity.</title>
        <authorList>
            <person name="Kalkreuter E."/>
            <person name="Kautsar S.A."/>
            <person name="Yang D."/>
            <person name="Bader C.D."/>
            <person name="Teijaro C.N."/>
            <person name="Fluegel L."/>
            <person name="Davis C.M."/>
            <person name="Simpson J.R."/>
            <person name="Lauterbach L."/>
            <person name="Steele A.D."/>
            <person name="Gui C."/>
            <person name="Meng S."/>
            <person name="Li G."/>
            <person name="Viehrig K."/>
            <person name="Ye F."/>
            <person name="Su P."/>
            <person name="Kiefer A.F."/>
            <person name="Nichols A."/>
            <person name="Cepeda A.J."/>
            <person name="Yan W."/>
            <person name="Fan B."/>
            <person name="Jiang Y."/>
            <person name="Adhikari A."/>
            <person name="Zheng C.-J."/>
            <person name="Schuster L."/>
            <person name="Cowan T.M."/>
            <person name="Smanski M.J."/>
            <person name="Chevrette M.G."/>
            <person name="De Carvalho L.P.S."/>
            <person name="Shen B."/>
        </authorList>
    </citation>
    <scope>NUCLEOTIDE SEQUENCE [LARGE SCALE GENOMIC DNA]</scope>
    <source>
        <strain evidence="3 4">NPDC048229</strain>
    </source>
</reference>
<evidence type="ECO:0000256" key="1">
    <source>
        <dbReference type="SAM" id="MobiDB-lite"/>
    </source>
</evidence>
<feature type="transmembrane region" description="Helical" evidence="2">
    <location>
        <begin position="409"/>
        <end position="427"/>
    </location>
</feature>
<dbReference type="RefSeq" id="WP_392883526.1">
    <property type="nucleotide sequence ID" value="NZ_JBICZW010000014.1"/>
</dbReference>
<feature type="region of interest" description="Disordered" evidence="1">
    <location>
        <begin position="1"/>
        <end position="38"/>
    </location>
</feature>
<feature type="transmembrane region" description="Helical" evidence="2">
    <location>
        <begin position="433"/>
        <end position="450"/>
    </location>
</feature>
<feature type="transmembrane region" description="Helical" evidence="2">
    <location>
        <begin position="385"/>
        <end position="402"/>
    </location>
</feature>
<keyword evidence="2" id="KW-0812">Transmembrane</keyword>
<dbReference type="Pfam" id="PF09586">
    <property type="entry name" value="YfhO"/>
    <property type="match status" value="1"/>
</dbReference>
<evidence type="ECO:0000313" key="4">
    <source>
        <dbReference type="Proteomes" id="UP001604282"/>
    </source>
</evidence>
<name>A0ABW7BW11_9ACTN</name>
<gene>
    <name evidence="3" type="ORF">ACGFYS_22470</name>
</gene>
<dbReference type="Proteomes" id="UP001604282">
    <property type="component" value="Unassembled WGS sequence"/>
</dbReference>
<feature type="compositionally biased region" description="Pro residues" evidence="1">
    <location>
        <begin position="22"/>
        <end position="36"/>
    </location>
</feature>
<proteinExistence type="predicted"/>
<organism evidence="3 4">
    <name type="scientific">Streptomyces omiyaensis</name>
    <dbReference type="NCBI Taxonomy" id="68247"/>
    <lineage>
        <taxon>Bacteria</taxon>
        <taxon>Bacillati</taxon>
        <taxon>Actinomycetota</taxon>
        <taxon>Actinomycetes</taxon>
        <taxon>Kitasatosporales</taxon>
        <taxon>Streptomycetaceae</taxon>
        <taxon>Streptomyces</taxon>
    </lineage>
</organism>
<accession>A0ABW7BW11</accession>
<keyword evidence="4" id="KW-1185">Reference proteome</keyword>
<feature type="transmembrane region" description="Helical" evidence="2">
    <location>
        <begin position="457"/>
        <end position="474"/>
    </location>
</feature>
<feature type="transmembrane region" description="Helical" evidence="2">
    <location>
        <begin position="171"/>
        <end position="188"/>
    </location>
</feature>
<protein>
    <submittedName>
        <fullName evidence="3">YfhO family protein</fullName>
    </submittedName>
</protein>
<keyword evidence="2" id="KW-0472">Membrane</keyword>
<dbReference type="PANTHER" id="PTHR38454:SF1">
    <property type="entry name" value="INTEGRAL MEMBRANE PROTEIN"/>
    <property type="match status" value="1"/>
</dbReference>
<sequence length="810" mass="83396">MRTVPRVSPRLSPRAAARTAPPGAPPAGPDPAPAPGPARRATAAACALAGLLAVAAVCAGDAAARTFPFGPRHRSVNDLANQFVPFHARLWDLLHGRADGGITLDWGSGWGTGFLPDYGTYLSSPLAPLVALAPRADIEYAVYALTVLKTALAAAATALLLRRLSTVPAPWWPAVLGAAYALCGWSLAEGASNPMWLDGLIALPLLCLAAEWAREGVRPVLSVLTVAVCWTANFYTAWMATLGAGLFLLARLATAGPFRHRAPLRAAGTVLLGVGLAAPLLAPVLLSTRQAHPGVVRAFEPAGTADVLARLLPGTYGFSTPAAFVATPVLLLAAALAFRREVPRRERWVWPGLVLGTAVSLQWGPTHLVWHLFATPNGSPYRQTFVLAGLLVIAAYAGLAHGLPGRRPLAAGFAVVLALTAAALPSGLATRPALLLALAGLAVTAAALALPRRRRYAAVAALLVTGTLLGQAAATTAHADRRRAAHLDDYPPYGPEQERRRAALAAADGWPAHRTDPGLPRVAGNDPLLLGGQGAAYYSSHTPAVLTGLLTALGGGWTSRGRNLQGLDNPVTDALFAVGARWRDGGIVRTGTVLPLVTVRPPGPAPVLGADPFRNQELLLGAEVYARPDRSGACPAGTEVFLWAPDRTGPARLGAGAPVRLLGGAPRRRAAMTSLGLQPAPGVRPVLPPGKGPALLGCLRHDLLRAAVTALRGRAAGTVETTPTGLTARLPSGTAGTAVVAVPAIPGWTCRGRAPRSYAGLLAVPVTGTTTVSCAFRPPGLVPGLAVAALSALALTLATRLRRPGRRGAG</sequence>
<feature type="transmembrane region" description="Helical" evidence="2">
    <location>
        <begin position="140"/>
        <end position="159"/>
    </location>
</feature>
<feature type="transmembrane region" description="Helical" evidence="2">
    <location>
        <begin position="266"/>
        <end position="286"/>
    </location>
</feature>
<dbReference type="EMBL" id="JBICZW010000014">
    <property type="protein sequence ID" value="MFG3191696.1"/>
    <property type="molecule type" value="Genomic_DNA"/>
</dbReference>
<feature type="compositionally biased region" description="Low complexity" evidence="1">
    <location>
        <begin position="1"/>
        <end position="21"/>
    </location>
</feature>
<comment type="caution">
    <text evidence="3">The sequence shown here is derived from an EMBL/GenBank/DDBJ whole genome shotgun (WGS) entry which is preliminary data.</text>
</comment>
<dbReference type="InterPro" id="IPR018580">
    <property type="entry name" value="Uncharacterised_YfhO"/>
</dbReference>
<feature type="transmembrane region" description="Helical" evidence="2">
    <location>
        <begin position="348"/>
        <end position="365"/>
    </location>
</feature>
<feature type="transmembrane region" description="Helical" evidence="2">
    <location>
        <begin position="41"/>
        <end position="64"/>
    </location>
</feature>
<evidence type="ECO:0000313" key="3">
    <source>
        <dbReference type="EMBL" id="MFG3191696.1"/>
    </source>
</evidence>
<dbReference type="PANTHER" id="PTHR38454">
    <property type="entry name" value="INTEGRAL MEMBRANE PROTEIN-RELATED"/>
    <property type="match status" value="1"/>
</dbReference>
<keyword evidence="2" id="KW-1133">Transmembrane helix</keyword>
<feature type="transmembrane region" description="Helical" evidence="2">
    <location>
        <begin position="234"/>
        <end position="254"/>
    </location>
</feature>